<dbReference type="SUPFAM" id="SSF53850">
    <property type="entry name" value="Periplasmic binding protein-like II"/>
    <property type="match status" value="1"/>
</dbReference>
<organism evidence="3 4">
    <name type="scientific">Neoroseomonas marina</name>
    <dbReference type="NCBI Taxonomy" id="1232220"/>
    <lineage>
        <taxon>Bacteria</taxon>
        <taxon>Pseudomonadati</taxon>
        <taxon>Pseudomonadota</taxon>
        <taxon>Alphaproteobacteria</taxon>
        <taxon>Acetobacterales</taxon>
        <taxon>Acetobacteraceae</taxon>
        <taxon>Neoroseomonas</taxon>
    </lineage>
</organism>
<dbReference type="Pfam" id="PF12728">
    <property type="entry name" value="HTH_17"/>
    <property type="match status" value="1"/>
</dbReference>
<accession>A0A848E9R3</accession>
<dbReference type="Proteomes" id="UP000548582">
    <property type="component" value="Unassembled WGS sequence"/>
</dbReference>
<reference evidence="3 4" key="1">
    <citation type="submission" date="2020-03" db="EMBL/GenBank/DDBJ databases">
        <authorList>
            <person name="Sun Q."/>
        </authorList>
    </citation>
    <scope>NUCLEOTIDE SEQUENCE [LARGE SCALE GENOMIC DNA]</scope>
    <source>
        <strain evidence="3 4">JC162</strain>
    </source>
</reference>
<feature type="domain" description="Helix-turn-helix" evidence="2">
    <location>
        <begin position="5"/>
        <end position="54"/>
    </location>
</feature>
<dbReference type="PANTHER" id="PTHR38431:SF1">
    <property type="entry name" value="BLL2305 PROTEIN"/>
    <property type="match status" value="1"/>
</dbReference>
<evidence type="ECO:0000259" key="1">
    <source>
        <dbReference type="Pfam" id="PF12727"/>
    </source>
</evidence>
<evidence type="ECO:0000259" key="2">
    <source>
        <dbReference type="Pfam" id="PF12728"/>
    </source>
</evidence>
<dbReference type="AlphaFoldDB" id="A0A848E9R3"/>
<protein>
    <submittedName>
        <fullName evidence="3">Helix-turn-helix transcriptional regulator</fullName>
    </submittedName>
</protein>
<dbReference type="PANTHER" id="PTHR38431">
    <property type="entry name" value="BLL2305 PROTEIN"/>
    <property type="match status" value="1"/>
</dbReference>
<dbReference type="Pfam" id="PF12727">
    <property type="entry name" value="PBP_like"/>
    <property type="match status" value="1"/>
</dbReference>
<name>A0A848E9R3_9PROT</name>
<keyword evidence="4" id="KW-1185">Reference proteome</keyword>
<sequence>MLPDVLTLKEAAAWLRLSERALYDLARARQVPAALLGGKWVFPRGLLERWLAAKADGGDAPHRVLPPPVLAGSHDPLLDWAVRQSGCGLALRAGGSLEGLEVLAAGQALAAAVHLLDPDSGEWNAPAVREVLGPGGHVGITWAWREQGLLVAPGNPLGLGSVADLARPGLWVAGRQNRAGSHVLLVHLLNEAGLRLDAIAFLAEPAMAEDEVAAAVAEGRAGVGFGIRAEAEARGLGFVPLVRERFDLAMPRRAYFEPPLQALLAFARGPAFAARAARMGGYDVAETGRVAFNG</sequence>
<dbReference type="InterPro" id="IPR024370">
    <property type="entry name" value="PBP_domain"/>
</dbReference>
<dbReference type="EMBL" id="JABBKX010000002">
    <property type="protein sequence ID" value="NMJ40826.1"/>
    <property type="molecule type" value="Genomic_DNA"/>
</dbReference>
<dbReference type="RefSeq" id="WP_170053091.1">
    <property type="nucleotide sequence ID" value="NZ_JABBKX010000002.1"/>
</dbReference>
<evidence type="ECO:0000313" key="4">
    <source>
        <dbReference type="Proteomes" id="UP000548582"/>
    </source>
</evidence>
<gene>
    <name evidence="3" type="ORF">GWK16_06205</name>
</gene>
<dbReference type="InterPro" id="IPR041657">
    <property type="entry name" value="HTH_17"/>
</dbReference>
<proteinExistence type="predicted"/>
<evidence type="ECO:0000313" key="3">
    <source>
        <dbReference type="EMBL" id="NMJ40826.1"/>
    </source>
</evidence>
<feature type="domain" description="PBP" evidence="1">
    <location>
        <begin position="83"/>
        <end position="267"/>
    </location>
</feature>
<comment type="caution">
    <text evidence="3">The sequence shown here is derived from an EMBL/GenBank/DDBJ whole genome shotgun (WGS) entry which is preliminary data.</text>
</comment>